<reference evidence="1" key="1">
    <citation type="journal article" date="2019" name="bioRxiv">
        <title>The Genome of the Zebra Mussel, Dreissena polymorpha: A Resource for Invasive Species Research.</title>
        <authorList>
            <person name="McCartney M.A."/>
            <person name="Auch B."/>
            <person name="Kono T."/>
            <person name="Mallez S."/>
            <person name="Zhang Y."/>
            <person name="Obille A."/>
            <person name="Becker A."/>
            <person name="Abrahante J.E."/>
            <person name="Garbe J."/>
            <person name="Badalamenti J.P."/>
            <person name="Herman A."/>
            <person name="Mangelson H."/>
            <person name="Liachko I."/>
            <person name="Sullivan S."/>
            <person name="Sone E.D."/>
            <person name="Koren S."/>
            <person name="Silverstein K.A.T."/>
            <person name="Beckman K.B."/>
            <person name="Gohl D.M."/>
        </authorList>
    </citation>
    <scope>NUCLEOTIDE SEQUENCE</scope>
    <source>
        <strain evidence="1">Duluth1</strain>
        <tissue evidence="1">Whole animal</tissue>
    </source>
</reference>
<dbReference type="Proteomes" id="UP000828390">
    <property type="component" value="Unassembled WGS sequence"/>
</dbReference>
<organism evidence="1 2">
    <name type="scientific">Dreissena polymorpha</name>
    <name type="common">Zebra mussel</name>
    <name type="synonym">Mytilus polymorpha</name>
    <dbReference type="NCBI Taxonomy" id="45954"/>
    <lineage>
        <taxon>Eukaryota</taxon>
        <taxon>Metazoa</taxon>
        <taxon>Spiralia</taxon>
        <taxon>Lophotrochozoa</taxon>
        <taxon>Mollusca</taxon>
        <taxon>Bivalvia</taxon>
        <taxon>Autobranchia</taxon>
        <taxon>Heteroconchia</taxon>
        <taxon>Euheterodonta</taxon>
        <taxon>Imparidentia</taxon>
        <taxon>Neoheterodontei</taxon>
        <taxon>Myida</taxon>
        <taxon>Dreissenoidea</taxon>
        <taxon>Dreissenidae</taxon>
        <taxon>Dreissena</taxon>
    </lineage>
</organism>
<evidence type="ECO:0000313" key="1">
    <source>
        <dbReference type="EMBL" id="KAH3790025.1"/>
    </source>
</evidence>
<accession>A0A9D4IX12</accession>
<sequence length="72" mass="7925">MSELAMPKCAPEVRTDHAKVCFCGQNWLCPSVLLRSEQAMPKCAPEVRTVHAQLVMSKCAPEVRTGHVQVCS</sequence>
<comment type="caution">
    <text evidence="1">The sequence shown here is derived from an EMBL/GenBank/DDBJ whole genome shotgun (WGS) entry which is preliminary data.</text>
</comment>
<gene>
    <name evidence="1" type="ORF">DPMN_168220</name>
</gene>
<name>A0A9D4IX12_DREPO</name>
<proteinExistence type="predicted"/>
<reference evidence="1" key="2">
    <citation type="submission" date="2020-11" db="EMBL/GenBank/DDBJ databases">
        <authorList>
            <person name="McCartney M.A."/>
            <person name="Auch B."/>
            <person name="Kono T."/>
            <person name="Mallez S."/>
            <person name="Becker A."/>
            <person name="Gohl D.M."/>
            <person name="Silverstein K.A.T."/>
            <person name="Koren S."/>
            <person name="Bechman K.B."/>
            <person name="Herman A."/>
            <person name="Abrahante J.E."/>
            <person name="Garbe J."/>
        </authorList>
    </citation>
    <scope>NUCLEOTIDE SEQUENCE</scope>
    <source>
        <strain evidence="1">Duluth1</strain>
        <tissue evidence="1">Whole animal</tissue>
    </source>
</reference>
<evidence type="ECO:0000313" key="2">
    <source>
        <dbReference type="Proteomes" id="UP000828390"/>
    </source>
</evidence>
<dbReference type="AlphaFoldDB" id="A0A9D4IX12"/>
<protein>
    <submittedName>
        <fullName evidence="1">Uncharacterized protein</fullName>
    </submittedName>
</protein>
<keyword evidence="2" id="KW-1185">Reference proteome</keyword>
<dbReference type="EMBL" id="JAIWYP010000008">
    <property type="protein sequence ID" value="KAH3790025.1"/>
    <property type="molecule type" value="Genomic_DNA"/>
</dbReference>